<evidence type="ECO:0000256" key="2">
    <source>
        <dbReference type="ARBA" id="ARBA00023125"/>
    </source>
</evidence>
<keyword evidence="6" id="KW-1185">Reference proteome</keyword>
<reference evidence="5 6" key="1">
    <citation type="submission" date="2017-06" db="EMBL/GenBank/DDBJ databases">
        <authorList>
            <person name="Kim H.J."/>
            <person name="Triplett B.A."/>
        </authorList>
    </citation>
    <scope>NUCLEOTIDE SEQUENCE [LARGE SCALE GENOMIC DNA]</scope>
    <source>
        <strain evidence="5 6">CGMCC 4.2132</strain>
    </source>
</reference>
<evidence type="ECO:0000256" key="1">
    <source>
        <dbReference type="ARBA" id="ARBA00023015"/>
    </source>
</evidence>
<dbReference type="GO" id="GO:0003700">
    <property type="term" value="F:DNA-binding transcription factor activity"/>
    <property type="evidence" value="ECO:0007669"/>
    <property type="project" value="InterPro"/>
</dbReference>
<evidence type="ECO:0000259" key="4">
    <source>
        <dbReference type="PROSITE" id="PS01124"/>
    </source>
</evidence>
<proteinExistence type="predicted"/>
<dbReference type="GO" id="GO:0043565">
    <property type="term" value="F:sequence-specific DNA binding"/>
    <property type="evidence" value="ECO:0007669"/>
    <property type="project" value="InterPro"/>
</dbReference>
<keyword evidence="3" id="KW-0804">Transcription</keyword>
<organism evidence="5 6">
    <name type="scientific">Streptosporangium subroseum</name>
    <dbReference type="NCBI Taxonomy" id="106412"/>
    <lineage>
        <taxon>Bacteria</taxon>
        <taxon>Bacillati</taxon>
        <taxon>Actinomycetota</taxon>
        <taxon>Actinomycetes</taxon>
        <taxon>Streptosporangiales</taxon>
        <taxon>Streptosporangiaceae</taxon>
        <taxon>Streptosporangium</taxon>
    </lineage>
</organism>
<evidence type="ECO:0000256" key="3">
    <source>
        <dbReference type="ARBA" id="ARBA00023163"/>
    </source>
</evidence>
<dbReference type="RefSeq" id="WP_143653041.1">
    <property type="nucleotide sequence ID" value="NZ_FZOD01000001.1"/>
</dbReference>
<dbReference type="PANTHER" id="PTHR46796:SF15">
    <property type="entry name" value="BLL1074 PROTEIN"/>
    <property type="match status" value="1"/>
</dbReference>
<dbReference type="PROSITE" id="PS00041">
    <property type="entry name" value="HTH_ARAC_FAMILY_1"/>
    <property type="match status" value="1"/>
</dbReference>
<dbReference type="EMBL" id="FZOD01000001">
    <property type="protein sequence ID" value="SNR91979.1"/>
    <property type="molecule type" value="Genomic_DNA"/>
</dbReference>
<dbReference type="AlphaFoldDB" id="A0A239A8Z2"/>
<dbReference type="InterPro" id="IPR018062">
    <property type="entry name" value="HTH_AraC-typ_CS"/>
</dbReference>
<dbReference type="Proteomes" id="UP000198282">
    <property type="component" value="Unassembled WGS sequence"/>
</dbReference>
<keyword evidence="1" id="KW-0805">Transcription regulation</keyword>
<dbReference type="OrthoDB" id="9815799at2"/>
<feature type="domain" description="HTH araC/xylS-type" evidence="4">
    <location>
        <begin position="120"/>
        <end position="220"/>
    </location>
</feature>
<dbReference type="InterPro" id="IPR018060">
    <property type="entry name" value="HTH_AraC"/>
</dbReference>
<dbReference type="PROSITE" id="PS01124">
    <property type="entry name" value="HTH_ARAC_FAMILY_2"/>
    <property type="match status" value="1"/>
</dbReference>
<dbReference type="Pfam" id="PF12833">
    <property type="entry name" value="HTH_18"/>
    <property type="match status" value="1"/>
</dbReference>
<protein>
    <submittedName>
        <fullName evidence="5">Transcriptional regulator, AraC family</fullName>
    </submittedName>
</protein>
<dbReference type="SMART" id="SM00342">
    <property type="entry name" value="HTH_ARAC"/>
    <property type="match status" value="1"/>
</dbReference>
<evidence type="ECO:0000313" key="5">
    <source>
        <dbReference type="EMBL" id="SNR91979.1"/>
    </source>
</evidence>
<gene>
    <name evidence="5" type="ORF">SAMN05216276_1001210</name>
</gene>
<accession>A0A239A8Z2</accession>
<name>A0A239A8Z2_9ACTN</name>
<dbReference type="PANTHER" id="PTHR46796">
    <property type="entry name" value="HTH-TYPE TRANSCRIPTIONAL ACTIVATOR RHAS-RELATED"/>
    <property type="match status" value="1"/>
</dbReference>
<dbReference type="InterPro" id="IPR050204">
    <property type="entry name" value="AraC_XylS_family_regulators"/>
</dbReference>
<keyword evidence="2" id="KW-0238">DNA-binding</keyword>
<evidence type="ECO:0000313" key="6">
    <source>
        <dbReference type="Proteomes" id="UP000198282"/>
    </source>
</evidence>
<dbReference type="Gene3D" id="1.10.10.60">
    <property type="entry name" value="Homeodomain-like"/>
    <property type="match status" value="1"/>
</dbReference>
<sequence>MAPITHLREQRVGTEVTRVLPDNQSDIIVSSHGQAWIIGPATGADLPMPEAGTTLKGLRIDTAWLSTIVGVHAAELTDRRIPLDDLFPAPTAHRLVDALWAEQFDREPAELLWPEATADNRVTYTVAALTSRLAPTVGELSDIMGLSPRHPRRLVEQHTGLTPKTIQQVARLHHAIRGATTDDRAGIAQIAASTGYSDQAHLGRDVRRFSGLTPAALFEHASPLVMAEKF</sequence>